<dbReference type="Gene3D" id="3.30.70.1070">
    <property type="entry name" value="Sporulation related repeat"/>
    <property type="match status" value="1"/>
</dbReference>
<dbReference type="InterPro" id="IPR027417">
    <property type="entry name" value="P-loop_NTPase"/>
</dbReference>
<dbReference type="InterPro" id="IPR052026">
    <property type="entry name" value="ExeA_AAA_ATPase_DNA-bind"/>
</dbReference>
<dbReference type="RefSeq" id="WP_324780401.1">
    <property type="nucleotide sequence ID" value="NZ_CP141769.1"/>
</dbReference>
<dbReference type="Proteomes" id="UP001334732">
    <property type="component" value="Chromosome"/>
</dbReference>
<proteinExistence type="predicted"/>
<evidence type="ECO:0000313" key="2">
    <source>
        <dbReference type="EMBL" id="WRS39869.1"/>
    </source>
</evidence>
<dbReference type="Pfam" id="PF05036">
    <property type="entry name" value="SPOR"/>
    <property type="match status" value="1"/>
</dbReference>
<dbReference type="InterPro" id="IPR007730">
    <property type="entry name" value="SPOR-like_dom"/>
</dbReference>
<dbReference type="SUPFAM" id="SSF52540">
    <property type="entry name" value="P-loop containing nucleoside triphosphate hydrolases"/>
    <property type="match status" value="1"/>
</dbReference>
<evidence type="ECO:0000313" key="3">
    <source>
        <dbReference type="Proteomes" id="UP001334732"/>
    </source>
</evidence>
<feature type="domain" description="SPOR" evidence="1">
    <location>
        <begin position="343"/>
        <end position="423"/>
    </location>
</feature>
<dbReference type="InterPro" id="IPR003593">
    <property type="entry name" value="AAA+_ATPase"/>
</dbReference>
<sequence>MYLDHFGLKEAPFRITPNTEYWYPGGQRGEMLAALVYAIGQGEGIIKVVGEVGSGKTMLCRKLAAQLPATVDSVYLGNPTLSPDDMLAAILADLGVDAPETGRQARLAQLNATLLARHEAGRRVVVFVEEAQGIALDNLEFLRLLTNLETATDKLLQIVLFGQPELDAHLADPRIRQLKDRVTLSLDLSPLTQDEVAEYLRARLSVAGYRGPDLFPPALIARMTRLSGGLSRRINVLADKTLLAAYAAQTHTLTPAHLDAAAGDADIRTAERAAGGRQLPRWAALAAGVATGLGLLAFVAWQAHSLASPATPARAADAPRPPLADPAARVTELARQTERWLATAAPGTRVIQIASAKEAAEAAVLLGGLDAATPRPVRVLHGLSQGAPAWMILAGEFPSRDAALAALHALPPAPAGTPFLRTVGKMRAVVLPLG</sequence>
<accession>A0ABZ1CKF5</accession>
<dbReference type="Pfam" id="PF13401">
    <property type="entry name" value="AAA_22"/>
    <property type="match status" value="1"/>
</dbReference>
<evidence type="ECO:0000259" key="1">
    <source>
        <dbReference type="PROSITE" id="PS51724"/>
    </source>
</evidence>
<dbReference type="EMBL" id="CP141769">
    <property type="protein sequence ID" value="WRS39869.1"/>
    <property type="molecule type" value="Genomic_DNA"/>
</dbReference>
<dbReference type="InterPro" id="IPR036680">
    <property type="entry name" value="SPOR-like_sf"/>
</dbReference>
<dbReference type="SMART" id="SM00382">
    <property type="entry name" value="AAA"/>
    <property type="match status" value="1"/>
</dbReference>
<name>A0ABZ1CKF5_9PROT</name>
<protein>
    <submittedName>
        <fullName evidence="2">AAA family ATPase</fullName>
    </submittedName>
</protein>
<organism evidence="2 3">
    <name type="scientific">Thiobacillus sedimenti</name>
    <dbReference type="NCBI Taxonomy" id="3110231"/>
    <lineage>
        <taxon>Bacteria</taxon>
        <taxon>Pseudomonadati</taxon>
        <taxon>Pseudomonadota</taxon>
        <taxon>Betaproteobacteria</taxon>
        <taxon>Nitrosomonadales</taxon>
        <taxon>Thiobacillaceae</taxon>
        <taxon>Thiobacillus</taxon>
    </lineage>
</organism>
<reference evidence="2 3" key="1">
    <citation type="submission" date="2023-12" db="EMBL/GenBank/DDBJ databases">
        <title>Thiobacillus sedimentum sp. nov., a chemolithoautotrophic sulfur-oxidizing bacterium isolated from freshwater sediment.</title>
        <authorList>
            <person name="Luo J."/>
            <person name="Dai C."/>
        </authorList>
    </citation>
    <scope>NUCLEOTIDE SEQUENCE [LARGE SCALE GENOMIC DNA]</scope>
    <source>
        <strain evidence="2 3">SCUT-2</strain>
    </source>
</reference>
<dbReference type="PROSITE" id="PS51724">
    <property type="entry name" value="SPOR"/>
    <property type="match status" value="1"/>
</dbReference>
<dbReference type="PANTHER" id="PTHR35894">
    <property type="entry name" value="GENERAL SECRETION PATHWAY PROTEIN A-RELATED"/>
    <property type="match status" value="1"/>
</dbReference>
<dbReference type="InterPro" id="IPR049945">
    <property type="entry name" value="AAA_22"/>
</dbReference>
<dbReference type="PANTHER" id="PTHR35894:SF1">
    <property type="entry name" value="PHOSPHORIBULOKINASE _ URIDINE KINASE FAMILY"/>
    <property type="match status" value="1"/>
</dbReference>
<gene>
    <name evidence="2" type="ORF">VA613_03105</name>
</gene>
<keyword evidence="3" id="KW-1185">Reference proteome</keyword>
<dbReference type="Gene3D" id="3.40.50.300">
    <property type="entry name" value="P-loop containing nucleotide triphosphate hydrolases"/>
    <property type="match status" value="1"/>
</dbReference>